<dbReference type="PANTHER" id="PTHR33121:SF70">
    <property type="entry name" value="SIGNALING PROTEIN YKOW"/>
    <property type="match status" value="1"/>
</dbReference>
<keyword evidence="5" id="KW-1185">Reference proteome</keyword>
<reference evidence="5" key="1">
    <citation type="submission" date="2017-09" db="EMBL/GenBank/DDBJ databases">
        <authorList>
            <person name="Varghese N."/>
            <person name="Submissions S."/>
        </authorList>
    </citation>
    <scope>NUCLEOTIDE SEQUENCE [LARGE SCALE GENOMIC DNA]</scope>
    <source>
        <strain evidence="5">CGMCC 1.8913</strain>
    </source>
</reference>
<dbReference type="CDD" id="cd01948">
    <property type="entry name" value="EAL"/>
    <property type="match status" value="1"/>
</dbReference>
<dbReference type="CDD" id="cd01949">
    <property type="entry name" value="GGDEF"/>
    <property type="match status" value="1"/>
</dbReference>
<name>A0A285N634_9BACI</name>
<dbReference type="SMART" id="SM00267">
    <property type="entry name" value="GGDEF"/>
    <property type="match status" value="1"/>
</dbReference>
<dbReference type="NCBIfam" id="TIGR00254">
    <property type="entry name" value="GGDEF"/>
    <property type="match status" value="1"/>
</dbReference>
<feature type="transmembrane region" description="Helical" evidence="1">
    <location>
        <begin position="9"/>
        <end position="30"/>
    </location>
</feature>
<gene>
    <name evidence="4" type="ORF">SAMN05421503_0366</name>
</gene>
<feature type="transmembrane region" description="Helical" evidence="1">
    <location>
        <begin position="36"/>
        <end position="56"/>
    </location>
</feature>
<dbReference type="Pfam" id="PF00563">
    <property type="entry name" value="EAL"/>
    <property type="match status" value="1"/>
</dbReference>
<feature type="transmembrane region" description="Helical" evidence="1">
    <location>
        <begin position="99"/>
        <end position="123"/>
    </location>
</feature>
<dbReference type="InterPro" id="IPR000160">
    <property type="entry name" value="GGDEF_dom"/>
</dbReference>
<organism evidence="4 5">
    <name type="scientific">Terribacillus aidingensis</name>
    <dbReference type="NCBI Taxonomy" id="586416"/>
    <lineage>
        <taxon>Bacteria</taxon>
        <taxon>Bacillati</taxon>
        <taxon>Bacillota</taxon>
        <taxon>Bacilli</taxon>
        <taxon>Bacillales</taxon>
        <taxon>Bacillaceae</taxon>
        <taxon>Terribacillus</taxon>
    </lineage>
</organism>
<dbReference type="PROSITE" id="PS50887">
    <property type="entry name" value="GGDEF"/>
    <property type="match status" value="1"/>
</dbReference>
<evidence type="ECO:0000259" key="3">
    <source>
        <dbReference type="PROSITE" id="PS50887"/>
    </source>
</evidence>
<dbReference type="PANTHER" id="PTHR33121">
    <property type="entry name" value="CYCLIC DI-GMP PHOSPHODIESTERASE PDEF"/>
    <property type="match status" value="1"/>
</dbReference>
<keyword evidence="1" id="KW-0812">Transmembrane</keyword>
<proteinExistence type="predicted"/>
<dbReference type="SMART" id="SM00052">
    <property type="entry name" value="EAL"/>
    <property type="match status" value="1"/>
</dbReference>
<accession>A0A285N634</accession>
<feature type="transmembrane region" description="Helical" evidence="1">
    <location>
        <begin position="274"/>
        <end position="293"/>
    </location>
</feature>
<dbReference type="Gene3D" id="3.20.20.450">
    <property type="entry name" value="EAL domain"/>
    <property type="match status" value="1"/>
</dbReference>
<protein>
    <submittedName>
        <fullName evidence="4">Diguanylate cyclase (GGDEF) domain-containing protein</fullName>
    </submittedName>
</protein>
<feature type="transmembrane region" description="Helical" evidence="1">
    <location>
        <begin position="202"/>
        <end position="222"/>
    </location>
</feature>
<dbReference type="Gene3D" id="3.30.70.270">
    <property type="match status" value="1"/>
</dbReference>
<dbReference type="Pfam" id="PF00990">
    <property type="entry name" value="GGDEF"/>
    <property type="match status" value="1"/>
</dbReference>
<dbReference type="GO" id="GO:0071111">
    <property type="term" value="F:cyclic-guanylate-specific phosphodiesterase activity"/>
    <property type="evidence" value="ECO:0007669"/>
    <property type="project" value="InterPro"/>
</dbReference>
<dbReference type="PROSITE" id="PS50883">
    <property type="entry name" value="EAL"/>
    <property type="match status" value="1"/>
</dbReference>
<sequence length="778" mass="89233">MARKRDGNYFVYATLIAVFLIAYAIFLLLFASSNVLAAGSAIFQVIGTAFPAYWTFQAYKTSNTALRLFWFYLSIAITGYLIATILWNSHYFFMEVSSLLTFTADIVWNLMMIFYLLAFLQLIRKRSIEVTFYQMVYDAVIIIIAAASLSWEFLLQPLWDGANELGLLSQIIGLSYPVGDLIILFFVVSMFNALSLQYFSKALLLICAGFIIFLIADTSYLYLLSKQSYFEGHLIDLLWIAGLVLVGSAAMYTKKLDEDVFHKEPAVAVSKSLFSFRLWFSTISVLLMLAVIVVRKDGFDLIVLGCIASILLIMFRQMYTMFENRTLVLELEKKVLHRTEELLQKNKELESSTEKAKFLAGHDPLTGLPNRREFDRVAAEWAAKSKRFALLFIDMDRFKWVNDTMNHGVGDLLLRQVAERLQTSIKLEGEVFRQGGDEFLILLPSTDVRKIETAVDELVQALEQVFHLHGKEVFVSASIGISSYPKDAKDVELLKIKADIAMYAAKKSPGKRWLFYDESLHPVEQSKLEMEKEMRYGLERGEFLLHFQPLYRLETETVAGAEALMRWNHPKQGLLPPNQFIPLAEESRFIIPLGKWLIREVCRQWRDWKEQGYEPISLAVNISVNQFIHPEFVRELEGALREFEMDPAYLELEITENIPFSDAHAIAVLAHINQLGVRMSIDDFGTGYSSLQYIQRLPVHTLKIDRAFVYDMMQNRNNRVLVETILVMANQLELDVIAEGVEEQDQLDFLKEKGCTFVQGYLIGKPISAEEFQLKWLG</sequence>
<feature type="transmembrane region" description="Helical" evidence="1">
    <location>
        <begin position="68"/>
        <end position="87"/>
    </location>
</feature>
<dbReference type="InterPro" id="IPR001633">
    <property type="entry name" value="EAL_dom"/>
</dbReference>
<dbReference type="OrthoDB" id="9759607at2"/>
<feature type="domain" description="EAL" evidence="2">
    <location>
        <begin position="527"/>
        <end position="778"/>
    </location>
</feature>
<feature type="transmembrane region" description="Helical" evidence="1">
    <location>
        <begin position="135"/>
        <end position="154"/>
    </location>
</feature>
<keyword evidence="1" id="KW-0472">Membrane</keyword>
<dbReference type="InterPro" id="IPR043128">
    <property type="entry name" value="Rev_trsase/Diguanyl_cyclase"/>
</dbReference>
<feature type="transmembrane region" description="Helical" evidence="1">
    <location>
        <begin position="174"/>
        <end position="195"/>
    </location>
</feature>
<evidence type="ECO:0000313" key="5">
    <source>
        <dbReference type="Proteomes" id="UP000219356"/>
    </source>
</evidence>
<evidence type="ECO:0000313" key="4">
    <source>
        <dbReference type="EMBL" id="SNZ03456.1"/>
    </source>
</evidence>
<dbReference type="InterPro" id="IPR050706">
    <property type="entry name" value="Cyclic-di-GMP_PDE-like"/>
</dbReference>
<dbReference type="Proteomes" id="UP000219356">
    <property type="component" value="Unassembled WGS sequence"/>
</dbReference>
<dbReference type="EMBL" id="OBEK01000001">
    <property type="protein sequence ID" value="SNZ03456.1"/>
    <property type="molecule type" value="Genomic_DNA"/>
</dbReference>
<dbReference type="SUPFAM" id="SSF141868">
    <property type="entry name" value="EAL domain-like"/>
    <property type="match status" value="1"/>
</dbReference>
<dbReference type="RefSeq" id="WP_097038697.1">
    <property type="nucleotide sequence ID" value="NZ_OBEK01000001.1"/>
</dbReference>
<dbReference type="InterPro" id="IPR035919">
    <property type="entry name" value="EAL_sf"/>
</dbReference>
<dbReference type="InterPro" id="IPR029787">
    <property type="entry name" value="Nucleotide_cyclase"/>
</dbReference>
<feature type="transmembrane region" description="Helical" evidence="1">
    <location>
        <begin position="299"/>
        <end position="315"/>
    </location>
</feature>
<keyword evidence="1" id="KW-1133">Transmembrane helix</keyword>
<feature type="domain" description="GGDEF" evidence="3">
    <location>
        <begin position="386"/>
        <end position="518"/>
    </location>
</feature>
<dbReference type="SUPFAM" id="SSF55073">
    <property type="entry name" value="Nucleotide cyclase"/>
    <property type="match status" value="1"/>
</dbReference>
<dbReference type="AlphaFoldDB" id="A0A285N634"/>
<evidence type="ECO:0000259" key="2">
    <source>
        <dbReference type="PROSITE" id="PS50883"/>
    </source>
</evidence>
<evidence type="ECO:0000256" key="1">
    <source>
        <dbReference type="SAM" id="Phobius"/>
    </source>
</evidence>